<name>A0A1C0A7F9_9FIRM</name>
<keyword evidence="3 6" id="KW-0808">Transferase</keyword>
<dbReference type="InterPro" id="IPR014776">
    <property type="entry name" value="4pyrrole_Mease_sub2"/>
</dbReference>
<gene>
    <name evidence="9" type="ORF">U472_09040</name>
</gene>
<comment type="caution">
    <text evidence="9">The sequence shown here is derived from an EMBL/GenBank/DDBJ whole genome shotgun (WGS) entry which is preliminary data.</text>
</comment>
<dbReference type="SUPFAM" id="SSF69618">
    <property type="entry name" value="HemD-like"/>
    <property type="match status" value="1"/>
</dbReference>
<evidence type="ECO:0000313" key="9">
    <source>
        <dbReference type="EMBL" id="OCL26151.1"/>
    </source>
</evidence>
<evidence type="ECO:0000256" key="5">
    <source>
        <dbReference type="ARBA" id="ARBA00023244"/>
    </source>
</evidence>
<dbReference type="InterPro" id="IPR006366">
    <property type="entry name" value="CobA/CysG_C"/>
</dbReference>
<evidence type="ECO:0000256" key="2">
    <source>
        <dbReference type="ARBA" id="ARBA00022603"/>
    </source>
</evidence>
<dbReference type="InterPro" id="IPR036108">
    <property type="entry name" value="4pyrrol_syn_uPrphyn_synt_sf"/>
</dbReference>
<dbReference type="Gene3D" id="3.30.950.10">
    <property type="entry name" value="Methyltransferase, Cobalt-precorrin-4 Transmethylase, Domain 2"/>
    <property type="match status" value="1"/>
</dbReference>
<dbReference type="NCBIfam" id="NF004790">
    <property type="entry name" value="PRK06136.1"/>
    <property type="match status" value="1"/>
</dbReference>
<dbReference type="Proteomes" id="UP000093514">
    <property type="component" value="Unassembled WGS sequence"/>
</dbReference>
<dbReference type="InterPro" id="IPR050161">
    <property type="entry name" value="Siro_Cobalamin_biosynth"/>
</dbReference>
<keyword evidence="4" id="KW-0949">S-adenosyl-L-methionine</keyword>
<dbReference type="Gene3D" id="3.40.50.10090">
    <property type="match status" value="2"/>
</dbReference>
<evidence type="ECO:0000256" key="3">
    <source>
        <dbReference type="ARBA" id="ARBA00022679"/>
    </source>
</evidence>
<dbReference type="CDD" id="cd06578">
    <property type="entry name" value="HemD"/>
    <property type="match status" value="1"/>
</dbReference>
<evidence type="ECO:0000256" key="4">
    <source>
        <dbReference type="ARBA" id="ARBA00022691"/>
    </source>
</evidence>
<dbReference type="CDD" id="cd11642">
    <property type="entry name" value="SUMT"/>
    <property type="match status" value="1"/>
</dbReference>
<evidence type="ECO:0000259" key="8">
    <source>
        <dbReference type="Pfam" id="PF02602"/>
    </source>
</evidence>
<dbReference type="SUPFAM" id="SSF53790">
    <property type="entry name" value="Tetrapyrrole methylase"/>
    <property type="match status" value="1"/>
</dbReference>
<dbReference type="NCBIfam" id="TIGR01469">
    <property type="entry name" value="cobA_cysG_Cterm"/>
    <property type="match status" value="1"/>
</dbReference>
<keyword evidence="10" id="KW-1185">Reference proteome</keyword>
<dbReference type="Gene3D" id="3.40.1010.10">
    <property type="entry name" value="Cobalt-precorrin-4 Transmethylase, Domain 1"/>
    <property type="match status" value="1"/>
</dbReference>
<comment type="similarity">
    <text evidence="6">Belongs to the precorrin methyltransferase family.</text>
</comment>
<reference evidence="10" key="1">
    <citation type="submission" date="2016-07" db="EMBL/GenBank/DDBJ databases">
        <authorList>
            <person name="Florea S."/>
            <person name="Webb J.S."/>
            <person name="Jaromczyk J."/>
            <person name="Schardl C.L."/>
        </authorList>
    </citation>
    <scope>NUCLEOTIDE SEQUENCE [LARGE SCALE GENOMIC DNA]</scope>
    <source>
        <strain evidence="10">Z6</strain>
    </source>
</reference>
<dbReference type="InterPro" id="IPR003043">
    <property type="entry name" value="Uropor_MeTrfase_CS"/>
</dbReference>
<evidence type="ECO:0000313" key="10">
    <source>
        <dbReference type="Proteomes" id="UP000093514"/>
    </source>
</evidence>
<dbReference type="FunFam" id="3.40.50.10090:FF:000001">
    <property type="entry name" value="Bifunctional uroporphyrinogen-III C-methyltransferase/uroporphyrinogen-III synthase"/>
    <property type="match status" value="1"/>
</dbReference>
<dbReference type="FunFam" id="3.30.950.10:FF:000001">
    <property type="entry name" value="Siroheme synthase"/>
    <property type="match status" value="1"/>
</dbReference>
<dbReference type="Pfam" id="PF02602">
    <property type="entry name" value="HEM4"/>
    <property type="match status" value="1"/>
</dbReference>
<dbReference type="InterPro" id="IPR035996">
    <property type="entry name" value="4pyrrol_Methylase_sf"/>
</dbReference>
<dbReference type="PROSITE" id="PS00840">
    <property type="entry name" value="SUMT_2"/>
    <property type="match status" value="1"/>
</dbReference>
<dbReference type="GO" id="GO:0004852">
    <property type="term" value="F:uroporphyrinogen-III synthase activity"/>
    <property type="evidence" value="ECO:0007669"/>
    <property type="project" value="InterPro"/>
</dbReference>
<dbReference type="PROSITE" id="PS00839">
    <property type="entry name" value="SUMT_1"/>
    <property type="match status" value="1"/>
</dbReference>
<dbReference type="InterPro" id="IPR014777">
    <property type="entry name" value="4pyrrole_Mease_sub1"/>
</dbReference>
<keyword evidence="2 6" id="KW-0489">Methyltransferase</keyword>
<evidence type="ECO:0000259" key="7">
    <source>
        <dbReference type="Pfam" id="PF00590"/>
    </source>
</evidence>
<dbReference type="PANTHER" id="PTHR45790:SF3">
    <property type="entry name" value="S-ADENOSYL-L-METHIONINE-DEPENDENT UROPORPHYRINOGEN III METHYLTRANSFERASE, CHLOROPLASTIC"/>
    <property type="match status" value="1"/>
</dbReference>
<feature type="domain" description="Tetrapyrrole biosynthesis uroporphyrinogen III synthase" evidence="8">
    <location>
        <begin position="270"/>
        <end position="495"/>
    </location>
</feature>
<dbReference type="EC" id="2.1.1.107" evidence="1"/>
<dbReference type="Pfam" id="PF00590">
    <property type="entry name" value="TP_methylase"/>
    <property type="match status" value="1"/>
</dbReference>
<sequence length="504" mass="55485">MAGKVFLVGAGPGDEGLITVKGLNAIKEADVILYDRLANHKLLEYSKDSAELFYVGKSAKNHYRTQEEINQLLIKQAQGGKVVTRLKGGDPFIFGRGGEEAQELLKAGVEFEVVPGITSPISVPAYAGIPLTHRDFNSSIALVTGHEDPTKEETNVDWNKLATTVGTIVILMGVGNLPKIVPQLLEGGRDPKTPVALIRWGTRPKQETLVGTLENIVDKVRAANFKAPAIIVVGKVVKLREELNWFEKKSLFGKRIVVTRPTKQAKGFCRALAQEGAEVIEAPAIEIAPPESYQGLDDALKRIDSYDWIVFTSINGVEAFMKRLFELSKDVRFLSSVKFCAIGPKTARRLKDYGLIVDYLPEDYVSEGILAGFSIRDISDQRFLLPRADIARELLKEGLEELGAKVDNVVAYRTIQEEGNEELVDRLVAGDVDLITFTSSSTVDSLIKGLGNDYQELLKEVEIACIGPITAKTAENYGLEVTIIAKEYTIEGLLEAIKDYYDKK</sequence>
<evidence type="ECO:0000256" key="1">
    <source>
        <dbReference type="ARBA" id="ARBA00012162"/>
    </source>
</evidence>
<dbReference type="RefSeq" id="WP_068717681.1">
    <property type="nucleotide sequence ID" value="NZ_LWDV01000009.1"/>
</dbReference>
<proteinExistence type="inferred from homology"/>
<dbReference type="AlphaFoldDB" id="A0A1C0A7F9"/>
<dbReference type="GO" id="GO:0004851">
    <property type="term" value="F:uroporphyrin-III C-methyltransferase activity"/>
    <property type="evidence" value="ECO:0007669"/>
    <property type="project" value="UniProtKB-EC"/>
</dbReference>
<evidence type="ECO:0000256" key="6">
    <source>
        <dbReference type="RuleBase" id="RU003960"/>
    </source>
</evidence>
<dbReference type="GO" id="GO:0019354">
    <property type="term" value="P:siroheme biosynthetic process"/>
    <property type="evidence" value="ECO:0007669"/>
    <property type="project" value="InterPro"/>
</dbReference>
<dbReference type="PANTHER" id="PTHR45790">
    <property type="entry name" value="SIROHEME SYNTHASE-RELATED"/>
    <property type="match status" value="1"/>
</dbReference>
<organism evidence="9 10">
    <name type="scientific">Orenia metallireducens</name>
    <dbReference type="NCBI Taxonomy" id="1413210"/>
    <lineage>
        <taxon>Bacteria</taxon>
        <taxon>Bacillati</taxon>
        <taxon>Bacillota</taxon>
        <taxon>Clostridia</taxon>
        <taxon>Halanaerobiales</taxon>
        <taxon>Halobacteroidaceae</taxon>
        <taxon>Orenia</taxon>
    </lineage>
</organism>
<dbReference type="GO" id="GO:0032259">
    <property type="term" value="P:methylation"/>
    <property type="evidence" value="ECO:0007669"/>
    <property type="project" value="UniProtKB-KW"/>
</dbReference>
<reference evidence="9 10" key="2">
    <citation type="submission" date="2016-08" db="EMBL/GenBank/DDBJ databases">
        <title>Orenia metallireducens sp. nov. strain Z6, a Novel Metal-reducing Firmicute from the Deep Subsurface.</title>
        <authorList>
            <person name="Maxim B.I."/>
            <person name="Kenneth K."/>
            <person name="Flynn T.M."/>
            <person name="Oloughlin E.J."/>
            <person name="Locke R.A."/>
            <person name="Weber J.R."/>
            <person name="Egan S.M."/>
            <person name="Mackie R.I."/>
            <person name="Cann I.K."/>
        </authorList>
    </citation>
    <scope>NUCLEOTIDE SEQUENCE [LARGE SCALE GENOMIC DNA]</scope>
    <source>
        <strain evidence="9 10">Z6</strain>
    </source>
</reference>
<keyword evidence="5" id="KW-0627">Porphyrin biosynthesis</keyword>
<dbReference type="FunFam" id="3.40.1010.10:FF:000001">
    <property type="entry name" value="Siroheme synthase"/>
    <property type="match status" value="1"/>
</dbReference>
<accession>A0A1C0A7F9</accession>
<dbReference type="EMBL" id="LWDV01000009">
    <property type="protein sequence ID" value="OCL26151.1"/>
    <property type="molecule type" value="Genomic_DNA"/>
</dbReference>
<dbReference type="InterPro" id="IPR003754">
    <property type="entry name" value="4pyrrol_synth_uPrphyn_synth"/>
</dbReference>
<protein>
    <recommendedName>
        <fullName evidence="1">uroporphyrinogen-III C-methyltransferase</fullName>
        <ecNumber evidence="1">2.1.1.107</ecNumber>
    </recommendedName>
</protein>
<dbReference type="InterPro" id="IPR000878">
    <property type="entry name" value="4pyrrol_Mease"/>
</dbReference>
<feature type="domain" description="Tetrapyrrole methylase" evidence="7">
    <location>
        <begin position="4"/>
        <end position="216"/>
    </location>
</feature>